<dbReference type="EMBL" id="LANP01000006">
    <property type="protein sequence ID" value="KJV56768.1"/>
    <property type="molecule type" value="Genomic_DNA"/>
</dbReference>
<evidence type="ECO:0000256" key="1">
    <source>
        <dbReference type="HAMAP-Rule" id="MF_00469"/>
    </source>
</evidence>
<dbReference type="EC" id="1.14.-.-" evidence="1"/>
<gene>
    <name evidence="1" type="primary">trhO</name>
    <name evidence="3" type="ORF">OCHUTO_0333</name>
</gene>
<dbReference type="InterPro" id="IPR001763">
    <property type="entry name" value="Rhodanese-like_dom"/>
</dbReference>
<dbReference type="GO" id="GO:0016705">
    <property type="term" value="F:oxidoreductase activity, acting on paired donors, with incorporation or reduction of molecular oxygen"/>
    <property type="evidence" value="ECO:0007669"/>
    <property type="project" value="UniProtKB-UniRule"/>
</dbReference>
<keyword evidence="1" id="KW-0560">Oxidoreductase</keyword>
<comment type="similarity">
    <text evidence="1">Belongs to the TrhO family.</text>
</comment>
<evidence type="ECO:0000313" key="3">
    <source>
        <dbReference type="EMBL" id="KJV56768.1"/>
    </source>
</evidence>
<accession>A0A0F3MLW8</accession>
<dbReference type="Pfam" id="PF00581">
    <property type="entry name" value="Rhodanese"/>
    <property type="match status" value="1"/>
</dbReference>
<dbReference type="GO" id="GO:0006400">
    <property type="term" value="P:tRNA modification"/>
    <property type="evidence" value="ECO:0007669"/>
    <property type="project" value="UniProtKB-UniRule"/>
</dbReference>
<evidence type="ECO:0000313" key="4">
    <source>
        <dbReference type="Proteomes" id="UP000033616"/>
    </source>
</evidence>
<evidence type="ECO:0000259" key="2">
    <source>
        <dbReference type="PROSITE" id="PS50206"/>
    </source>
</evidence>
<protein>
    <recommendedName>
        <fullName evidence="1">tRNA uridine(34) hydroxylase</fullName>
        <ecNumber evidence="1">1.14.-.-</ecNumber>
    </recommendedName>
    <alternativeName>
        <fullName evidence="1">tRNA hydroxylation protein O</fullName>
    </alternativeName>
</protein>
<dbReference type="InterPro" id="IPR036873">
    <property type="entry name" value="Rhodanese-like_dom_sf"/>
</dbReference>
<dbReference type="PANTHER" id="PTHR43268:SF3">
    <property type="entry name" value="RHODANESE-LIKE DOMAIN-CONTAINING PROTEIN 7-RELATED"/>
    <property type="match status" value="1"/>
</dbReference>
<dbReference type="InterPro" id="IPR040503">
    <property type="entry name" value="TRHO_N"/>
</dbReference>
<comment type="caution">
    <text evidence="3">The sequence shown here is derived from an EMBL/GenBank/DDBJ whole genome shotgun (WGS) entry which is preliminary data.</text>
</comment>
<comment type="catalytic activity">
    <reaction evidence="1">
        <text>uridine(34) in tRNA + AH2 + O2 = 5-hydroxyuridine(34) in tRNA + A + H2O</text>
        <dbReference type="Rhea" id="RHEA:64224"/>
        <dbReference type="Rhea" id="RHEA-COMP:11727"/>
        <dbReference type="Rhea" id="RHEA-COMP:13381"/>
        <dbReference type="ChEBI" id="CHEBI:13193"/>
        <dbReference type="ChEBI" id="CHEBI:15377"/>
        <dbReference type="ChEBI" id="CHEBI:15379"/>
        <dbReference type="ChEBI" id="CHEBI:17499"/>
        <dbReference type="ChEBI" id="CHEBI:65315"/>
        <dbReference type="ChEBI" id="CHEBI:136877"/>
    </reaction>
</comment>
<comment type="function">
    <text evidence="1">Catalyzes oxygen-dependent 5-hydroxyuridine (ho5U) modification at position 34 in tRNAs.</text>
</comment>
<dbReference type="SUPFAM" id="SSF52821">
    <property type="entry name" value="Rhodanese/Cell cycle control phosphatase"/>
    <property type="match status" value="1"/>
</dbReference>
<dbReference type="InterPro" id="IPR020936">
    <property type="entry name" value="TrhO"/>
</dbReference>
<dbReference type="Pfam" id="PF17773">
    <property type="entry name" value="UPF0176_N"/>
    <property type="match status" value="1"/>
</dbReference>
<feature type="domain" description="Rhodanese" evidence="2">
    <location>
        <begin position="126"/>
        <end position="216"/>
    </location>
</feature>
<keyword evidence="1" id="KW-0819">tRNA processing</keyword>
<dbReference type="NCBIfam" id="NF002397">
    <property type="entry name" value="PRK01415.1"/>
    <property type="match status" value="1"/>
</dbReference>
<dbReference type="PATRIC" id="fig|1359168.3.peg.1090"/>
<name>A0A0F3MLW8_9RICK</name>
<reference evidence="3 4" key="1">
    <citation type="submission" date="2015-02" db="EMBL/GenBank/DDBJ databases">
        <title>Genome Sequencing of Rickettsiales.</title>
        <authorList>
            <person name="Daugherty S.C."/>
            <person name="Su Q."/>
            <person name="Abolude K."/>
            <person name="Beier-Sexton M."/>
            <person name="Carlyon J.A."/>
            <person name="Carter R."/>
            <person name="Day N.P."/>
            <person name="Dumler S.J."/>
            <person name="Dyachenko V."/>
            <person name="Godinez A."/>
            <person name="Kurtti T.J."/>
            <person name="Lichay M."/>
            <person name="Mullins K.E."/>
            <person name="Ott S."/>
            <person name="Pappas-Brown V."/>
            <person name="Paris D.H."/>
            <person name="Patel P."/>
            <person name="Richards A.L."/>
            <person name="Sadzewicz L."/>
            <person name="Sears K."/>
            <person name="Seidman D."/>
            <person name="Sengamalay N."/>
            <person name="Stenos J."/>
            <person name="Tallon L.J."/>
            <person name="Vincent G."/>
            <person name="Fraser C.M."/>
            <person name="Munderloh U."/>
            <person name="Dunning-Hotopp J.C."/>
        </authorList>
    </citation>
    <scope>NUCLEOTIDE SEQUENCE [LARGE SCALE GENOMIC DNA]</scope>
    <source>
        <strain evidence="3 4">Fuller</strain>
    </source>
</reference>
<dbReference type="AlphaFoldDB" id="A0A0F3MLW8"/>
<dbReference type="CDD" id="cd01518">
    <property type="entry name" value="RHOD_YceA"/>
    <property type="match status" value="1"/>
</dbReference>
<organism evidence="3 4">
    <name type="scientific">Orientia chuto str. Dubai</name>
    <dbReference type="NCBI Taxonomy" id="1359168"/>
    <lineage>
        <taxon>Bacteria</taxon>
        <taxon>Pseudomonadati</taxon>
        <taxon>Pseudomonadota</taxon>
        <taxon>Alphaproteobacteria</taxon>
        <taxon>Rickettsiales</taxon>
        <taxon>Rickettsiaceae</taxon>
        <taxon>Rickettsieae</taxon>
        <taxon>Orientia</taxon>
    </lineage>
</organism>
<dbReference type="OrthoDB" id="9778326at2"/>
<dbReference type="HAMAP" id="MF_00469">
    <property type="entry name" value="TrhO"/>
    <property type="match status" value="1"/>
</dbReference>
<keyword evidence="4" id="KW-1185">Reference proteome</keyword>
<dbReference type="SMART" id="SM00450">
    <property type="entry name" value="RHOD"/>
    <property type="match status" value="1"/>
</dbReference>
<dbReference type="PROSITE" id="PS50206">
    <property type="entry name" value="RHODANESE_3"/>
    <property type="match status" value="1"/>
</dbReference>
<dbReference type="PANTHER" id="PTHR43268">
    <property type="entry name" value="THIOSULFATE SULFURTRANSFERASE/RHODANESE-LIKE DOMAIN-CONTAINING PROTEIN 2"/>
    <property type="match status" value="1"/>
</dbReference>
<dbReference type="Gene3D" id="3.40.250.10">
    <property type="entry name" value="Rhodanese-like domain"/>
    <property type="match status" value="1"/>
</dbReference>
<sequence>MTQLQFSIVSFYCFINIEDPGLLLPRLLLLCKEKYIKGTILIANEGINGSISGTENNVNIVVNKIKSFLGGNIDLNIKINYCSYNPFDKLKVKLKNEIIALGIGNIDVQSLMGQYIQASDWGDFISQPDCIVIDTRNDYETNIGAFKNAVVPNTNTFKQFPHWVHQHKEKLKGKKIAMYCTGGIRCVKSTSYLKALGFSQVYHLKGGILQYLADTSNIRNLWQGNCFVFDNRIAVDSNLRPINNCSSVAMQIRHYYS</sequence>
<dbReference type="RefSeq" id="WP_045797083.1">
    <property type="nucleotide sequence ID" value="NZ_LANP01000006.1"/>
</dbReference>
<dbReference type="Proteomes" id="UP000033616">
    <property type="component" value="Unassembled WGS sequence"/>
</dbReference>
<dbReference type="Gene3D" id="3.30.70.100">
    <property type="match status" value="1"/>
</dbReference>
<proteinExistence type="inferred from homology"/>